<evidence type="ECO:0000256" key="5">
    <source>
        <dbReference type="ARBA" id="ARBA00011917"/>
    </source>
</evidence>
<evidence type="ECO:0000256" key="2">
    <source>
        <dbReference type="ARBA" id="ARBA00001947"/>
    </source>
</evidence>
<evidence type="ECO:0000256" key="4">
    <source>
        <dbReference type="ARBA" id="ARBA00006759"/>
    </source>
</evidence>
<comment type="pathway">
    <text evidence="3">Secondary metabolite metabolism; methylglyoxal degradation; (R)-lactate from methylglyoxal: step 2/2.</text>
</comment>
<dbReference type="RefSeq" id="XP_067078201.1">
    <property type="nucleotide sequence ID" value="XM_067222100.1"/>
</dbReference>
<evidence type="ECO:0000256" key="10">
    <source>
        <dbReference type="SAM" id="Phobius"/>
    </source>
</evidence>
<dbReference type="EC" id="3.1.2.6" evidence="5"/>
<dbReference type="InterPro" id="IPR001279">
    <property type="entry name" value="Metallo-B-lactamas"/>
</dbReference>
<dbReference type="SMART" id="SM00849">
    <property type="entry name" value="Lactamase_B"/>
    <property type="match status" value="1"/>
</dbReference>
<evidence type="ECO:0000256" key="6">
    <source>
        <dbReference type="ARBA" id="ARBA00022723"/>
    </source>
</evidence>
<keyword evidence="7 12" id="KW-0378">Hydrolase</keyword>
<dbReference type="AlphaFoldDB" id="A0A1G4I4S3"/>
<comment type="caution">
    <text evidence="12">The sequence shown here is derived from an EMBL/GenBank/DDBJ whole genome shotgun (WGS) entry which is preliminary data.</text>
</comment>
<dbReference type="GeneID" id="92378656"/>
<dbReference type="VEuPathDB" id="TriTrypDB:TEOVI_000471600"/>
<evidence type="ECO:0000256" key="8">
    <source>
        <dbReference type="ARBA" id="ARBA00022833"/>
    </source>
</evidence>
<keyword evidence="10" id="KW-0812">Transmembrane</keyword>
<feature type="domain" description="Metallo-beta-lactamase" evidence="11">
    <location>
        <begin position="155"/>
        <end position="355"/>
    </location>
</feature>
<dbReference type="PANTHER" id="PTHR11935:SF94">
    <property type="entry name" value="TENZING NORGAY, ISOFORM C"/>
    <property type="match status" value="1"/>
</dbReference>
<comment type="cofactor">
    <cofactor evidence="2">
        <name>Zn(2+)</name>
        <dbReference type="ChEBI" id="CHEBI:29105"/>
    </cofactor>
</comment>
<comment type="similarity">
    <text evidence="4">Belongs to the metallo-beta-lactamase superfamily. Glyoxalase II family.</text>
</comment>
<evidence type="ECO:0000256" key="9">
    <source>
        <dbReference type="ARBA" id="ARBA00031044"/>
    </source>
</evidence>
<dbReference type="PANTHER" id="PTHR11935">
    <property type="entry name" value="BETA LACTAMASE DOMAIN"/>
    <property type="match status" value="1"/>
</dbReference>
<keyword evidence="13" id="KW-1185">Reference proteome</keyword>
<feature type="transmembrane region" description="Helical" evidence="10">
    <location>
        <begin position="12"/>
        <end position="34"/>
    </location>
</feature>
<protein>
    <recommendedName>
        <fullName evidence="5">hydroxyacylglutathione hydrolase</fullName>
        <ecNumber evidence="5">3.1.2.6</ecNumber>
    </recommendedName>
    <alternativeName>
        <fullName evidence="9">Glyoxalase II</fullName>
    </alternativeName>
</protein>
<dbReference type="InterPro" id="IPR036866">
    <property type="entry name" value="RibonucZ/Hydroxyglut_hydro"/>
</dbReference>
<dbReference type="CDD" id="cd07723">
    <property type="entry name" value="hydroxyacylglutathione_hydrolase_MBL-fold"/>
    <property type="match status" value="1"/>
</dbReference>
<dbReference type="Gene3D" id="3.60.15.10">
    <property type="entry name" value="Ribonuclease Z/Hydroxyacylglutathione hydrolase-like"/>
    <property type="match status" value="1"/>
</dbReference>
<proteinExistence type="inferred from homology"/>
<gene>
    <name evidence="12" type="ORF">TEOVI_000471600</name>
</gene>
<organism evidence="12 13">
    <name type="scientific">Trypanosoma equiperdum</name>
    <dbReference type="NCBI Taxonomy" id="5694"/>
    <lineage>
        <taxon>Eukaryota</taxon>
        <taxon>Discoba</taxon>
        <taxon>Euglenozoa</taxon>
        <taxon>Kinetoplastea</taxon>
        <taxon>Metakinetoplastina</taxon>
        <taxon>Trypanosomatida</taxon>
        <taxon>Trypanosomatidae</taxon>
        <taxon>Trypanosoma</taxon>
    </lineage>
</organism>
<dbReference type="InterPro" id="IPR035680">
    <property type="entry name" value="Clx_II_MBL"/>
</dbReference>
<evidence type="ECO:0000313" key="13">
    <source>
        <dbReference type="Proteomes" id="UP000195570"/>
    </source>
</evidence>
<evidence type="ECO:0000256" key="7">
    <source>
        <dbReference type="ARBA" id="ARBA00022801"/>
    </source>
</evidence>
<dbReference type="EMBL" id="CZPT02000618">
    <property type="protein sequence ID" value="SCU66798.1"/>
    <property type="molecule type" value="Genomic_DNA"/>
</dbReference>
<keyword evidence="6" id="KW-0479">Metal-binding</keyword>
<keyword evidence="10" id="KW-0472">Membrane</keyword>
<sequence length="477" mass="52565">MMESVKQFVGPSLMVAVIIFLYVTSIASATQLVIGTAATCLLGLIPANAYFPPVWFRLNLFVCLYNLYCSELVGYRWLRFLIHKRYSVPHSDYRHGVRCLSGNIITRCPFPPHVLEGSEFHTRGGGTVDLKHLGEKCREGCYDGVFVMPVPVLLDNYAYFILSCKTKRCAVVDPADPTLVLNMLEVVRNLTQIDFMITDILTTHKHWDHAGGNMEMRALSQCSSERCRALLSPELNIYGSEVDRPHACNKLIKGSDELIVAGGGAKVVVLSTPGHTSGSVMFLVGDALPKEDVPQRLALFTGDCVFCGGCGALFEATSVDETLETVDIFNNNRTWVHPATGDIIHTDDVLIYVGHEYTERSLDMILSVQGTANQTGEQSAIATSNYCDTLAQARNGARRLRSCVVADDVYMKVSSMETKAPLHLRACTVPSTVTIEKKVNALLSLKRCVLEEFQGKPYASMAVQRAIYTSTKRNDTG</sequence>
<evidence type="ECO:0000313" key="12">
    <source>
        <dbReference type="EMBL" id="SCU66798.1"/>
    </source>
</evidence>
<dbReference type="GO" id="GO:0046872">
    <property type="term" value="F:metal ion binding"/>
    <property type="evidence" value="ECO:0007669"/>
    <property type="project" value="UniProtKB-KW"/>
</dbReference>
<reference evidence="12" key="1">
    <citation type="submission" date="2016-09" db="EMBL/GenBank/DDBJ databases">
        <authorList>
            <person name="Hebert L."/>
            <person name="Moumen B."/>
        </authorList>
    </citation>
    <scope>NUCLEOTIDE SEQUENCE [LARGE SCALE GENOMIC DNA]</scope>
    <source>
        <strain evidence="12">OVI</strain>
    </source>
</reference>
<accession>A0A1G4I4S3</accession>
<name>A0A1G4I4S3_TRYEQ</name>
<keyword evidence="10" id="KW-1133">Transmembrane helix</keyword>
<dbReference type="SUPFAM" id="SSF56281">
    <property type="entry name" value="Metallo-hydrolase/oxidoreductase"/>
    <property type="match status" value="1"/>
</dbReference>
<comment type="catalytic activity">
    <reaction evidence="1">
        <text>an S-(2-hydroxyacyl)glutathione + H2O = a 2-hydroxy carboxylate + glutathione + H(+)</text>
        <dbReference type="Rhea" id="RHEA:21864"/>
        <dbReference type="ChEBI" id="CHEBI:15377"/>
        <dbReference type="ChEBI" id="CHEBI:15378"/>
        <dbReference type="ChEBI" id="CHEBI:57925"/>
        <dbReference type="ChEBI" id="CHEBI:58896"/>
        <dbReference type="ChEBI" id="CHEBI:71261"/>
        <dbReference type="EC" id="3.1.2.6"/>
    </reaction>
</comment>
<evidence type="ECO:0000256" key="3">
    <source>
        <dbReference type="ARBA" id="ARBA00004963"/>
    </source>
</evidence>
<dbReference type="GO" id="GO:0004416">
    <property type="term" value="F:hydroxyacylglutathione hydrolase activity"/>
    <property type="evidence" value="ECO:0007669"/>
    <property type="project" value="UniProtKB-EC"/>
</dbReference>
<keyword evidence="8" id="KW-0862">Zinc</keyword>
<dbReference type="Proteomes" id="UP000195570">
    <property type="component" value="Unassembled WGS sequence"/>
</dbReference>
<dbReference type="Pfam" id="PF00753">
    <property type="entry name" value="Lactamase_B"/>
    <property type="match status" value="1"/>
</dbReference>
<evidence type="ECO:0000256" key="1">
    <source>
        <dbReference type="ARBA" id="ARBA00001623"/>
    </source>
</evidence>
<evidence type="ECO:0000259" key="11">
    <source>
        <dbReference type="SMART" id="SM00849"/>
    </source>
</evidence>